<evidence type="ECO:0000313" key="2">
    <source>
        <dbReference type="Proteomes" id="UP000092884"/>
    </source>
</evidence>
<name>A0A1B1U7F6_9HELI</name>
<keyword evidence="2" id="KW-1185">Reference proteome</keyword>
<dbReference type="Proteomes" id="UP000092884">
    <property type="component" value="Chromosome"/>
</dbReference>
<proteinExistence type="predicted"/>
<protein>
    <submittedName>
        <fullName evidence="1">Uncharacterized protein</fullName>
    </submittedName>
</protein>
<dbReference type="RefSeq" id="WP_066341636.1">
    <property type="nucleotide sequence ID" value="NZ_CP016503.1"/>
</dbReference>
<dbReference type="KEGG" id="het:BBW65_07555"/>
<accession>A0A1B1U7F6</accession>
<dbReference type="STRING" id="222136.BBW65_07555"/>
<gene>
    <name evidence="1" type="ORF">BBW65_07555</name>
</gene>
<organism evidence="1 2">
    <name type="scientific">Helicobacter enhydrae</name>
    <dbReference type="NCBI Taxonomy" id="222136"/>
    <lineage>
        <taxon>Bacteria</taxon>
        <taxon>Pseudomonadati</taxon>
        <taxon>Campylobacterota</taxon>
        <taxon>Epsilonproteobacteria</taxon>
        <taxon>Campylobacterales</taxon>
        <taxon>Helicobacteraceae</taxon>
        <taxon>Helicobacter</taxon>
    </lineage>
</organism>
<evidence type="ECO:0000313" key="1">
    <source>
        <dbReference type="EMBL" id="ANV98661.1"/>
    </source>
</evidence>
<dbReference type="AlphaFoldDB" id="A0A1B1U7F6"/>
<sequence>MQKKIMKWGLGIGLAIIVVAGGLVAYKSYGFKREIEALLNQQMQKYQQSFASIGVMEISPTECKGLVYIECKNAKMKMQTSEGVVEIKNITAKLDDFARNEIQIVGSAEIQTQINREFAQYSKLISPVAVHTRWKINKQTSQDYQMDAKWQLQAPDFALEFGGVYQGKLELPNGKNFWAYVMTSDGQVGDVMRLTMGLENTGEFDQVLYDVVKEQKGYRNISRNEYNQLIPTLALVLASSVTQDSQIQKAIVQFANLLVGKQKEISISLDKKEQGQALDWSHIDTKFLHLLKQNYHINIK</sequence>
<dbReference type="OrthoDB" id="5321042at2"/>
<reference evidence="2" key="1">
    <citation type="submission" date="2016-07" db="EMBL/GenBank/DDBJ databases">
        <authorList>
            <person name="Florea S."/>
            <person name="Webb J.S."/>
            <person name="Jaromczyk J."/>
            <person name="Schardl C.L."/>
        </authorList>
    </citation>
    <scope>NUCLEOTIDE SEQUENCE [LARGE SCALE GENOMIC DNA]</scope>
    <source>
        <strain evidence="2">MIT 01-6242</strain>
    </source>
</reference>
<dbReference type="EMBL" id="CP016503">
    <property type="protein sequence ID" value="ANV98661.1"/>
    <property type="molecule type" value="Genomic_DNA"/>
</dbReference>